<protein>
    <submittedName>
        <fullName evidence="2">Uncharacterized protein</fullName>
    </submittedName>
</protein>
<keyword evidence="3" id="KW-1185">Reference proteome</keyword>
<gene>
    <name evidence="2" type="ORF">NDU88_003613</name>
</gene>
<evidence type="ECO:0000313" key="2">
    <source>
        <dbReference type="EMBL" id="KAJ1178367.1"/>
    </source>
</evidence>
<feature type="compositionally biased region" description="Basic and acidic residues" evidence="1">
    <location>
        <begin position="42"/>
        <end position="51"/>
    </location>
</feature>
<evidence type="ECO:0000313" key="3">
    <source>
        <dbReference type="Proteomes" id="UP001066276"/>
    </source>
</evidence>
<comment type="caution">
    <text evidence="2">The sequence shown here is derived from an EMBL/GenBank/DDBJ whole genome shotgun (WGS) entry which is preliminary data.</text>
</comment>
<sequence length="145" mass="15462">MPGPLACAPKTAPHSSTSSPTNNRPADFFLTPVFGLQITDFRPPDDSDRLPQPEADSTIQAARPAPRRPPPAGPGRRAPLAPQPRASVRTRLPLTRARQATDPRGPGPTPLCATPRSRRPRSPRSGVPQQFSAPADWAPPAPKPP</sequence>
<dbReference type="Proteomes" id="UP001066276">
    <property type="component" value="Chromosome 3_2"/>
</dbReference>
<feature type="region of interest" description="Disordered" evidence="1">
    <location>
        <begin position="1"/>
        <end position="145"/>
    </location>
</feature>
<organism evidence="2 3">
    <name type="scientific">Pleurodeles waltl</name>
    <name type="common">Iberian ribbed newt</name>
    <dbReference type="NCBI Taxonomy" id="8319"/>
    <lineage>
        <taxon>Eukaryota</taxon>
        <taxon>Metazoa</taxon>
        <taxon>Chordata</taxon>
        <taxon>Craniata</taxon>
        <taxon>Vertebrata</taxon>
        <taxon>Euteleostomi</taxon>
        <taxon>Amphibia</taxon>
        <taxon>Batrachia</taxon>
        <taxon>Caudata</taxon>
        <taxon>Salamandroidea</taxon>
        <taxon>Salamandridae</taxon>
        <taxon>Pleurodelinae</taxon>
        <taxon>Pleurodeles</taxon>
    </lineage>
</organism>
<dbReference type="EMBL" id="JANPWB010000006">
    <property type="protein sequence ID" value="KAJ1178367.1"/>
    <property type="molecule type" value="Genomic_DNA"/>
</dbReference>
<feature type="compositionally biased region" description="Low complexity" evidence="1">
    <location>
        <begin position="74"/>
        <end position="86"/>
    </location>
</feature>
<dbReference type="AlphaFoldDB" id="A0AAV7TRS0"/>
<reference evidence="2" key="1">
    <citation type="journal article" date="2022" name="bioRxiv">
        <title>Sequencing and chromosome-scale assembly of the giantPleurodeles waltlgenome.</title>
        <authorList>
            <person name="Brown T."/>
            <person name="Elewa A."/>
            <person name="Iarovenko S."/>
            <person name="Subramanian E."/>
            <person name="Araus A.J."/>
            <person name="Petzold A."/>
            <person name="Susuki M."/>
            <person name="Suzuki K.-i.T."/>
            <person name="Hayashi T."/>
            <person name="Toyoda A."/>
            <person name="Oliveira C."/>
            <person name="Osipova E."/>
            <person name="Leigh N.D."/>
            <person name="Simon A."/>
            <person name="Yun M.H."/>
        </authorList>
    </citation>
    <scope>NUCLEOTIDE SEQUENCE</scope>
    <source>
        <strain evidence="2">20211129_DDA</strain>
        <tissue evidence="2">Liver</tissue>
    </source>
</reference>
<evidence type="ECO:0000256" key="1">
    <source>
        <dbReference type="SAM" id="MobiDB-lite"/>
    </source>
</evidence>
<name>A0AAV7TRS0_PLEWA</name>
<accession>A0AAV7TRS0</accession>
<feature type="compositionally biased region" description="Polar residues" evidence="1">
    <location>
        <begin position="13"/>
        <end position="24"/>
    </location>
</feature>
<proteinExistence type="predicted"/>